<evidence type="ECO:0000313" key="3">
    <source>
        <dbReference type="Proteomes" id="UP000289485"/>
    </source>
</evidence>
<gene>
    <name evidence="2" type="ORF">DF216_02095</name>
</gene>
<organism evidence="2 3">
    <name type="scientific">Streptococcus oralis</name>
    <dbReference type="NCBI Taxonomy" id="1303"/>
    <lineage>
        <taxon>Bacteria</taxon>
        <taxon>Bacillati</taxon>
        <taxon>Bacillota</taxon>
        <taxon>Bacilli</taxon>
        <taxon>Lactobacillales</taxon>
        <taxon>Streptococcaceae</taxon>
        <taxon>Streptococcus</taxon>
    </lineage>
</organism>
<evidence type="ECO:0000259" key="1">
    <source>
        <dbReference type="Pfam" id="PF12680"/>
    </source>
</evidence>
<dbReference type="Gene3D" id="3.10.450.50">
    <property type="match status" value="1"/>
</dbReference>
<protein>
    <submittedName>
        <fullName evidence="2">Polyketide cyclase</fullName>
    </submittedName>
</protein>
<dbReference type="InterPro" id="IPR037401">
    <property type="entry name" value="SnoaL-like"/>
</dbReference>
<comment type="caution">
    <text evidence="2">The sequence shown here is derived from an EMBL/GenBank/DDBJ whole genome shotgun (WGS) entry which is preliminary data.</text>
</comment>
<dbReference type="InterPro" id="IPR032710">
    <property type="entry name" value="NTF2-like_dom_sf"/>
</dbReference>
<evidence type="ECO:0000313" key="2">
    <source>
        <dbReference type="EMBL" id="RXX23556.1"/>
    </source>
</evidence>
<dbReference type="RefSeq" id="WP_129325804.1">
    <property type="nucleotide sequence ID" value="NZ_QEWJ01000001.1"/>
</dbReference>
<sequence>MNTIQEIYEKWHEYAKGRDTEALISLYAEDAIFESPLVPAILDTTNGALEGKTAIRHFLEEGTKRRPNELVKWFRTGEYLTNGDILMWEYPRITDNGEQIDILEVMEIEEGLIHKHRIYWGWKGCMMLSSTLSKLLK</sequence>
<dbReference type="Pfam" id="PF12680">
    <property type="entry name" value="SnoaL_2"/>
    <property type="match status" value="1"/>
</dbReference>
<reference evidence="2 3" key="1">
    <citation type="submission" date="2018-05" db="EMBL/GenBank/DDBJ databases">
        <title>Streptococcus from otitis media.</title>
        <authorList>
            <person name="Wayes A.M."/>
            <person name="Jakubovics N.S."/>
        </authorList>
    </citation>
    <scope>NUCLEOTIDE SEQUENCE [LARGE SCALE GENOMIC DNA]</scope>
    <source>
        <strain evidence="2 3">NU43</strain>
    </source>
</reference>
<feature type="domain" description="SnoaL-like" evidence="1">
    <location>
        <begin position="9"/>
        <end position="115"/>
    </location>
</feature>
<dbReference type="EMBL" id="QEWJ01000001">
    <property type="protein sequence ID" value="RXX23556.1"/>
    <property type="molecule type" value="Genomic_DNA"/>
</dbReference>
<name>A0A4Q2FUS6_STROR</name>
<proteinExistence type="predicted"/>
<dbReference type="AlphaFoldDB" id="A0A4Q2FUS6"/>
<dbReference type="SUPFAM" id="SSF54427">
    <property type="entry name" value="NTF2-like"/>
    <property type="match status" value="1"/>
</dbReference>
<dbReference type="Proteomes" id="UP000289485">
    <property type="component" value="Unassembled WGS sequence"/>
</dbReference>
<accession>A0A4Q2FUS6</accession>